<accession>A0A0C3DTL2</accession>
<keyword evidence="2" id="KW-1185">Reference proteome</keyword>
<name>A0A0C3DTL2_9AGAM</name>
<gene>
    <name evidence="1" type="ORF">SCLCIDRAFT_1217854</name>
</gene>
<dbReference type="Proteomes" id="UP000053989">
    <property type="component" value="Unassembled WGS sequence"/>
</dbReference>
<reference evidence="1 2" key="1">
    <citation type="submission" date="2014-04" db="EMBL/GenBank/DDBJ databases">
        <authorList>
            <consortium name="DOE Joint Genome Institute"/>
            <person name="Kuo A."/>
            <person name="Kohler A."/>
            <person name="Nagy L.G."/>
            <person name="Floudas D."/>
            <person name="Copeland A."/>
            <person name="Barry K.W."/>
            <person name="Cichocki N."/>
            <person name="Veneault-Fourrey C."/>
            <person name="LaButti K."/>
            <person name="Lindquist E.A."/>
            <person name="Lipzen A."/>
            <person name="Lundell T."/>
            <person name="Morin E."/>
            <person name="Murat C."/>
            <person name="Sun H."/>
            <person name="Tunlid A."/>
            <person name="Henrissat B."/>
            <person name="Grigoriev I.V."/>
            <person name="Hibbett D.S."/>
            <person name="Martin F."/>
            <person name="Nordberg H.P."/>
            <person name="Cantor M.N."/>
            <person name="Hua S.X."/>
        </authorList>
    </citation>
    <scope>NUCLEOTIDE SEQUENCE [LARGE SCALE GENOMIC DNA]</scope>
    <source>
        <strain evidence="1 2">Foug A</strain>
    </source>
</reference>
<dbReference type="AlphaFoldDB" id="A0A0C3DTL2"/>
<evidence type="ECO:0000313" key="2">
    <source>
        <dbReference type="Proteomes" id="UP000053989"/>
    </source>
</evidence>
<sequence>MCYFPARFDSPGIDGLERIQTKKPGGTPTDSYLGEGIFVPLARLVKDIQTRFWVSSLTKMIAVNSPKRLEDTKILIANKIVNARRSP</sequence>
<protein>
    <submittedName>
        <fullName evidence="1">Uncharacterized protein</fullName>
    </submittedName>
</protein>
<evidence type="ECO:0000313" key="1">
    <source>
        <dbReference type="EMBL" id="KIM59291.1"/>
    </source>
</evidence>
<reference evidence="2" key="2">
    <citation type="submission" date="2015-01" db="EMBL/GenBank/DDBJ databases">
        <title>Evolutionary Origins and Diversification of the Mycorrhizal Mutualists.</title>
        <authorList>
            <consortium name="DOE Joint Genome Institute"/>
            <consortium name="Mycorrhizal Genomics Consortium"/>
            <person name="Kohler A."/>
            <person name="Kuo A."/>
            <person name="Nagy L.G."/>
            <person name="Floudas D."/>
            <person name="Copeland A."/>
            <person name="Barry K.W."/>
            <person name="Cichocki N."/>
            <person name="Veneault-Fourrey C."/>
            <person name="LaButti K."/>
            <person name="Lindquist E.A."/>
            <person name="Lipzen A."/>
            <person name="Lundell T."/>
            <person name="Morin E."/>
            <person name="Murat C."/>
            <person name="Riley R."/>
            <person name="Ohm R."/>
            <person name="Sun H."/>
            <person name="Tunlid A."/>
            <person name="Henrissat B."/>
            <person name="Grigoriev I.V."/>
            <person name="Hibbett D.S."/>
            <person name="Martin F."/>
        </authorList>
    </citation>
    <scope>NUCLEOTIDE SEQUENCE [LARGE SCALE GENOMIC DNA]</scope>
    <source>
        <strain evidence="2">Foug A</strain>
    </source>
</reference>
<dbReference type="InParanoid" id="A0A0C3DTL2"/>
<dbReference type="HOGENOM" id="CLU_2484653_0_0_1"/>
<organism evidence="1 2">
    <name type="scientific">Scleroderma citrinum Foug A</name>
    <dbReference type="NCBI Taxonomy" id="1036808"/>
    <lineage>
        <taxon>Eukaryota</taxon>
        <taxon>Fungi</taxon>
        <taxon>Dikarya</taxon>
        <taxon>Basidiomycota</taxon>
        <taxon>Agaricomycotina</taxon>
        <taxon>Agaricomycetes</taxon>
        <taxon>Agaricomycetidae</taxon>
        <taxon>Boletales</taxon>
        <taxon>Sclerodermatineae</taxon>
        <taxon>Sclerodermataceae</taxon>
        <taxon>Scleroderma</taxon>
    </lineage>
</organism>
<proteinExistence type="predicted"/>
<dbReference type="EMBL" id="KN822075">
    <property type="protein sequence ID" value="KIM59291.1"/>
    <property type="molecule type" value="Genomic_DNA"/>
</dbReference>